<dbReference type="CDD" id="cd03445">
    <property type="entry name" value="Thioesterase_II_repeat2"/>
    <property type="match status" value="1"/>
</dbReference>
<dbReference type="OrthoDB" id="68328at2759"/>
<dbReference type="InterPro" id="IPR049450">
    <property type="entry name" value="ACOT8-like_C"/>
</dbReference>
<dbReference type="GO" id="GO:0006637">
    <property type="term" value="P:acyl-CoA metabolic process"/>
    <property type="evidence" value="ECO:0007669"/>
    <property type="project" value="InterPro"/>
</dbReference>
<feature type="domain" description="Acyl-CoA thioesterase-like C-terminal" evidence="4">
    <location>
        <begin position="175"/>
        <end position="282"/>
    </location>
</feature>
<comment type="similarity">
    <text evidence="1">Belongs to the C/M/P thioester hydrolase family.</text>
</comment>
<feature type="domain" description="Acyl-CoA thioesterase-like N-terminal HotDog" evidence="3">
    <location>
        <begin position="28"/>
        <end position="114"/>
    </location>
</feature>
<dbReference type="InterPro" id="IPR049449">
    <property type="entry name" value="TesB_ACOT8-like_N"/>
</dbReference>
<dbReference type="GO" id="GO:0009062">
    <property type="term" value="P:fatty acid catabolic process"/>
    <property type="evidence" value="ECO:0007669"/>
    <property type="project" value="TreeGrafter"/>
</dbReference>
<dbReference type="Pfam" id="PF20789">
    <property type="entry name" value="4HBT_3C"/>
    <property type="match status" value="1"/>
</dbReference>
<evidence type="ECO:0008006" key="7">
    <source>
        <dbReference type="Google" id="ProtNLM"/>
    </source>
</evidence>
<dbReference type="PhylomeDB" id="B8MLL9"/>
<dbReference type="RefSeq" id="XP_002485505.1">
    <property type="nucleotide sequence ID" value="XM_002485460.1"/>
</dbReference>
<dbReference type="PANTHER" id="PTHR11066">
    <property type="entry name" value="ACYL-COA THIOESTERASE"/>
    <property type="match status" value="1"/>
</dbReference>
<dbReference type="AlphaFoldDB" id="B8MLL9"/>
<evidence type="ECO:0000256" key="2">
    <source>
        <dbReference type="ARBA" id="ARBA00022801"/>
    </source>
</evidence>
<dbReference type="eggNOG" id="KOG3016">
    <property type="taxonomic scope" value="Eukaryota"/>
</dbReference>
<dbReference type="Gene3D" id="2.40.160.210">
    <property type="entry name" value="Acyl-CoA thioesterase, double hotdog domain"/>
    <property type="match status" value="1"/>
</dbReference>
<dbReference type="Pfam" id="PF13622">
    <property type="entry name" value="4HBT_3"/>
    <property type="match status" value="1"/>
</dbReference>
<dbReference type="InterPro" id="IPR042171">
    <property type="entry name" value="Acyl-CoA_hotdog"/>
</dbReference>
<evidence type="ECO:0000259" key="4">
    <source>
        <dbReference type="Pfam" id="PF20789"/>
    </source>
</evidence>
<proteinExistence type="inferred from homology"/>
<evidence type="ECO:0000313" key="6">
    <source>
        <dbReference type="Proteomes" id="UP000001745"/>
    </source>
</evidence>
<organism evidence="5 6">
    <name type="scientific">Talaromyces stipitatus (strain ATCC 10500 / CBS 375.48 / QM 6759 / NRRL 1006)</name>
    <name type="common">Penicillium stipitatum</name>
    <dbReference type="NCBI Taxonomy" id="441959"/>
    <lineage>
        <taxon>Eukaryota</taxon>
        <taxon>Fungi</taxon>
        <taxon>Dikarya</taxon>
        <taxon>Ascomycota</taxon>
        <taxon>Pezizomycotina</taxon>
        <taxon>Eurotiomycetes</taxon>
        <taxon>Eurotiomycetidae</taxon>
        <taxon>Eurotiales</taxon>
        <taxon>Trichocomaceae</taxon>
        <taxon>Talaromyces</taxon>
        <taxon>Talaromyces sect. Talaromyces</taxon>
    </lineage>
</organism>
<evidence type="ECO:0000259" key="3">
    <source>
        <dbReference type="Pfam" id="PF13622"/>
    </source>
</evidence>
<dbReference type="EMBL" id="EQ962657">
    <property type="protein sequence ID" value="EED15552.1"/>
    <property type="molecule type" value="Genomic_DNA"/>
</dbReference>
<accession>B8MLL9</accession>
<protein>
    <recommendedName>
        <fullName evidence="7">Acyl-CoA thioesterase II</fullName>
    </recommendedName>
</protein>
<dbReference type="InterPro" id="IPR029069">
    <property type="entry name" value="HotDog_dom_sf"/>
</dbReference>
<name>B8MLL9_TALSN</name>
<dbReference type="InterPro" id="IPR003703">
    <property type="entry name" value="Acyl_CoA_thio"/>
</dbReference>
<dbReference type="Proteomes" id="UP000001745">
    <property type="component" value="Unassembled WGS sequence"/>
</dbReference>
<gene>
    <name evidence="5" type="ORF">TSTA_049900</name>
</gene>
<dbReference type="STRING" id="441959.B8MLL9"/>
<dbReference type="VEuPathDB" id="FungiDB:TSTA_049900"/>
<dbReference type="PANTHER" id="PTHR11066:SF35">
    <property type="entry name" value="ACYL-COA THIOESTERASE II"/>
    <property type="match status" value="1"/>
</dbReference>
<dbReference type="CDD" id="cd03444">
    <property type="entry name" value="Thioesterase_II_repeat1"/>
    <property type="match status" value="1"/>
</dbReference>
<dbReference type="OMA" id="IPPETEC"/>
<sequence>MSTLSDQLAVEHISPGCYRSVLPPIRMGDWASFAFGGNTLSVAVNSAYQTVEPSHHLYSICGHFVHAADTDRRLICEVESLKNTRSFQTRHIRVFQEINNGVRQLCLIASADFHILEPRSMVVYSTSPWTPNVQPTEHGLYSHIERLVEIKPIAIAANAGMEFGNQDSTSDPSSPSLKISAENFKIRGTLNTEAERITALAFYMDKGLAYIPASHSGYSLINASACTTLDFSLRLFTHEVDLRDWHLLESRTAVAGNARAFSEGRVWNGKGRLLASMTQQTLLRPRKGFSPRI</sequence>
<dbReference type="GO" id="GO:0047617">
    <property type="term" value="F:fatty acyl-CoA hydrolase activity"/>
    <property type="evidence" value="ECO:0007669"/>
    <property type="project" value="InterPro"/>
</dbReference>
<evidence type="ECO:0000256" key="1">
    <source>
        <dbReference type="ARBA" id="ARBA00006538"/>
    </source>
</evidence>
<dbReference type="GeneID" id="8108754"/>
<dbReference type="HOGENOM" id="CLU_064147_0_0_1"/>
<keyword evidence="6" id="KW-1185">Reference proteome</keyword>
<reference evidence="6" key="1">
    <citation type="journal article" date="2015" name="Genome Announc.">
        <title>Genome sequence of the AIDS-associated pathogen Penicillium marneffei (ATCC18224) and its near taxonomic relative Talaromyces stipitatus (ATCC10500).</title>
        <authorList>
            <person name="Nierman W.C."/>
            <person name="Fedorova-Abrams N.D."/>
            <person name="Andrianopoulos A."/>
        </authorList>
    </citation>
    <scope>NUCLEOTIDE SEQUENCE [LARGE SCALE GENOMIC DNA]</scope>
    <source>
        <strain evidence="6">ATCC 10500 / CBS 375.48 / QM 6759 / NRRL 1006</strain>
    </source>
</reference>
<keyword evidence="2" id="KW-0378">Hydrolase</keyword>
<dbReference type="SUPFAM" id="SSF54637">
    <property type="entry name" value="Thioesterase/thiol ester dehydrase-isomerase"/>
    <property type="match status" value="2"/>
</dbReference>
<evidence type="ECO:0000313" key="5">
    <source>
        <dbReference type="EMBL" id="EED15552.1"/>
    </source>
</evidence>
<dbReference type="GO" id="GO:0005782">
    <property type="term" value="C:peroxisomal matrix"/>
    <property type="evidence" value="ECO:0007669"/>
    <property type="project" value="UniProtKB-SubCell"/>
</dbReference>
<dbReference type="InParanoid" id="B8MLL9"/>